<evidence type="ECO:0000256" key="1">
    <source>
        <dbReference type="SAM" id="Phobius"/>
    </source>
</evidence>
<keyword evidence="1" id="KW-1133">Transmembrane helix</keyword>
<keyword evidence="1" id="KW-0812">Transmembrane</keyword>
<accession>A0A8S5SA96</accession>
<name>A0A8S5SA96_9CAUD</name>
<feature type="transmembrane region" description="Helical" evidence="1">
    <location>
        <begin position="14"/>
        <end position="35"/>
    </location>
</feature>
<evidence type="ECO:0000313" key="2">
    <source>
        <dbReference type="EMBL" id="DAF47848.1"/>
    </source>
</evidence>
<organism evidence="2">
    <name type="scientific">Siphoviridae sp. ctJjf17</name>
    <dbReference type="NCBI Taxonomy" id="2827839"/>
    <lineage>
        <taxon>Viruses</taxon>
        <taxon>Duplodnaviria</taxon>
        <taxon>Heunggongvirae</taxon>
        <taxon>Uroviricota</taxon>
        <taxon>Caudoviricetes</taxon>
    </lineage>
</organism>
<sequence length="44" mass="5094">MTKYHLLTFPVNSYIYIISNSNILVCTSLYLFILINTYCCVLGK</sequence>
<dbReference type="EMBL" id="BK032560">
    <property type="protein sequence ID" value="DAF47848.1"/>
    <property type="molecule type" value="Genomic_DNA"/>
</dbReference>
<keyword evidence="1" id="KW-0472">Membrane</keyword>
<protein>
    <submittedName>
        <fullName evidence="2">Uncharacterized protein</fullName>
    </submittedName>
</protein>
<proteinExistence type="predicted"/>
<reference evidence="2" key="1">
    <citation type="journal article" date="2021" name="Proc. Natl. Acad. Sci. U.S.A.">
        <title>A Catalog of Tens of Thousands of Viruses from Human Metagenomes Reveals Hidden Associations with Chronic Diseases.</title>
        <authorList>
            <person name="Tisza M.J."/>
            <person name="Buck C.B."/>
        </authorList>
    </citation>
    <scope>NUCLEOTIDE SEQUENCE</scope>
    <source>
        <strain evidence="2">CtJjf17</strain>
    </source>
</reference>